<dbReference type="AlphaFoldDB" id="G5HEQ5"/>
<reference evidence="1 2" key="1">
    <citation type="submission" date="2011-08" db="EMBL/GenBank/DDBJ databases">
        <title>The Genome Sequence of Clostridium citroniae WAL-17108.</title>
        <authorList>
            <consortium name="The Broad Institute Genome Sequencing Platform"/>
            <person name="Earl A."/>
            <person name="Ward D."/>
            <person name="Feldgarden M."/>
            <person name="Gevers D."/>
            <person name="Finegold S.M."/>
            <person name="Summanen P.H."/>
            <person name="Molitoris D.R."/>
            <person name="Vaisanen M.L."/>
            <person name="Daigneault M."/>
            <person name="Allen-Vercoe E."/>
            <person name="Young S.K."/>
            <person name="Zeng Q."/>
            <person name="Gargeya S."/>
            <person name="Fitzgerald M."/>
            <person name="Haas B."/>
            <person name="Abouelleil A."/>
            <person name="Alvarado L."/>
            <person name="Arachchi H.M."/>
            <person name="Berlin A."/>
            <person name="Brown A."/>
            <person name="Chapman S.B."/>
            <person name="Chen Z."/>
            <person name="Dunbar C."/>
            <person name="Freedman E."/>
            <person name="Gearin G."/>
            <person name="Gellesch M."/>
            <person name="Goldberg J."/>
            <person name="Griggs A."/>
            <person name="Gujja S."/>
            <person name="Heiman D."/>
            <person name="Howarth C."/>
            <person name="Larson L."/>
            <person name="Lui A."/>
            <person name="MacDonald P.J.P."/>
            <person name="Montmayeur A."/>
            <person name="Murphy C."/>
            <person name="Neiman D."/>
            <person name="Pearson M."/>
            <person name="Priest M."/>
            <person name="Roberts A."/>
            <person name="Saif S."/>
            <person name="Shea T."/>
            <person name="Shenoy N."/>
            <person name="Sisk P."/>
            <person name="Stolte C."/>
            <person name="Sykes S."/>
            <person name="Wortman J."/>
            <person name="Nusbaum C."/>
            <person name="Birren B."/>
        </authorList>
    </citation>
    <scope>NUCLEOTIDE SEQUENCE [LARGE SCALE GENOMIC DNA]</scope>
    <source>
        <strain evidence="1 2">WAL-17108</strain>
    </source>
</reference>
<comment type="caution">
    <text evidence="1">The sequence shown here is derived from an EMBL/GenBank/DDBJ whole genome shotgun (WGS) entry which is preliminary data.</text>
</comment>
<evidence type="ECO:0000313" key="1">
    <source>
        <dbReference type="EMBL" id="EHF00014.1"/>
    </source>
</evidence>
<dbReference type="EMBL" id="ADLJ01000007">
    <property type="protein sequence ID" value="EHF00014.1"/>
    <property type="molecule type" value="Genomic_DNA"/>
</dbReference>
<dbReference type="Proteomes" id="UP000003763">
    <property type="component" value="Unassembled WGS sequence"/>
</dbReference>
<evidence type="ECO:0000313" key="2">
    <source>
        <dbReference type="Proteomes" id="UP000003763"/>
    </source>
</evidence>
<name>G5HEQ5_9FIRM</name>
<organism evidence="1 2">
    <name type="scientific">[Clostridium] citroniae WAL-17108</name>
    <dbReference type="NCBI Taxonomy" id="742733"/>
    <lineage>
        <taxon>Bacteria</taxon>
        <taxon>Bacillati</taxon>
        <taxon>Bacillota</taxon>
        <taxon>Clostridia</taxon>
        <taxon>Lachnospirales</taxon>
        <taxon>Lachnospiraceae</taxon>
        <taxon>Enterocloster</taxon>
    </lineage>
</organism>
<protein>
    <submittedName>
        <fullName evidence="1">Uncharacterized protein</fullName>
    </submittedName>
</protein>
<gene>
    <name evidence="1" type="ORF">HMPREF9469_00928</name>
</gene>
<proteinExistence type="predicted"/>
<sequence>MTKFEQVGVNYQMQCTSAQEAMSSFKHSCDICCCRGINIKCDYCTIASVHKMVVASLEPVRKVPTD</sequence>
<accession>G5HEQ5</accession>
<dbReference type="HOGENOM" id="CLU_2823468_0_0_9"/>